<dbReference type="PROSITE" id="PS51257">
    <property type="entry name" value="PROKAR_LIPOPROTEIN"/>
    <property type="match status" value="1"/>
</dbReference>
<keyword evidence="1" id="KW-0732">Signal</keyword>
<dbReference type="OrthoDB" id="5457258at2"/>
<keyword evidence="3" id="KW-1185">Reference proteome</keyword>
<accession>A0A1T4VZY1</accession>
<reference evidence="2 3" key="1">
    <citation type="submission" date="2017-02" db="EMBL/GenBank/DDBJ databases">
        <authorList>
            <person name="Peterson S.W."/>
        </authorList>
    </citation>
    <scope>NUCLEOTIDE SEQUENCE [LARGE SCALE GENOMIC DNA]</scope>
    <source>
        <strain evidence="2 3">DSM 18034</strain>
    </source>
</reference>
<evidence type="ECO:0000313" key="3">
    <source>
        <dbReference type="Proteomes" id="UP000189733"/>
    </source>
</evidence>
<sequence>MSNSLWKLFTRSCALCGILSLCACAQVQQIFPLKQPVEQKPAPPVVEQKAPEHENDLTLKVDFLDTISKVEVHKVSFMSMKPGTRKSVQKGKDILRVGRYQEEMLLLPKMRASRDFHVKLNRSETPKELYGYSNVTYELLSAEHEFRTLLMGGFLGMVAADGRLSSTFYFPTDKDNEYQPVTGTITPKNVHFKRVRQTRVIPKTEKQYVLRYIGKDGMKLVFERRDLSGGSRPHVIKREKIRVPLGETKATVSGHVFKIHTATPTLLDITLLK</sequence>
<evidence type="ECO:0008006" key="4">
    <source>
        <dbReference type="Google" id="ProtNLM"/>
    </source>
</evidence>
<organism evidence="2 3">
    <name type="scientific">Desulfobaculum bizertense DSM 18034</name>
    <dbReference type="NCBI Taxonomy" id="1121442"/>
    <lineage>
        <taxon>Bacteria</taxon>
        <taxon>Pseudomonadati</taxon>
        <taxon>Thermodesulfobacteriota</taxon>
        <taxon>Desulfovibrionia</taxon>
        <taxon>Desulfovibrionales</taxon>
        <taxon>Desulfovibrionaceae</taxon>
        <taxon>Desulfobaculum</taxon>
    </lineage>
</organism>
<name>A0A1T4VZY1_9BACT</name>
<dbReference type="EMBL" id="FUYA01000003">
    <property type="protein sequence ID" value="SKA70358.1"/>
    <property type="molecule type" value="Genomic_DNA"/>
</dbReference>
<dbReference type="AlphaFoldDB" id="A0A1T4VZY1"/>
<feature type="signal peptide" evidence="1">
    <location>
        <begin position="1"/>
        <end position="25"/>
    </location>
</feature>
<dbReference type="STRING" id="1121442.SAMN02745702_01332"/>
<proteinExistence type="predicted"/>
<evidence type="ECO:0000313" key="2">
    <source>
        <dbReference type="EMBL" id="SKA70358.1"/>
    </source>
</evidence>
<dbReference type="Proteomes" id="UP000189733">
    <property type="component" value="Unassembled WGS sequence"/>
</dbReference>
<gene>
    <name evidence="2" type="ORF">SAMN02745702_01332</name>
</gene>
<evidence type="ECO:0000256" key="1">
    <source>
        <dbReference type="SAM" id="SignalP"/>
    </source>
</evidence>
<feature type="chain" id="PRO_5012639959" description="SbsA Ig-like domain-containing protein" evidence="1">
    <location>
        <begin position="26"/>
        <end position="273"/>
    </location>
</feature>
<dbReference type="RefSeq" id="WP_144012569.1">
    <property type="nucleotide sequence ID" value="NZ_FUYA01000003.1"/>
</dbReference>
<protein>
    <recommendedName>
        <fullName evidence="4">SbsA Ig-like domain-containing protein</fullName>
    </recommendedName>
</protein>